<organism evidence="1 2">
    <name type="scientific">Edaphochlamys debaryana</name>
    <dbReference type="NCBI Taxonomy" id="47281"/>
    <lineage>
        <taxon>Eukaryota</taxon>
        <taxon>Viridiplantae</taxon>
        <taxon>Chlorophyta</taxon>
        <taxon>core chlorophytes</taxon>
        <taxon>Chlorophyceae</taxon>
        <taxon>CS clade</taxon>
        <taxon>Chlamydomonadales</taxon>
        <taxon>Chlamydomonadales incertae sedis</taxon>
        <taxon>Edaphochlamys</taxon>
    </lineage>
</organism>
<keyword evidence="2" id="KW-1185">Reference proteome</keyword>
<sequence length="123" mass="12685">MLPVWWEPEEAPSQPGAAGEVPGAGAEGAAGTATLLNCCGGQEASTQREPVAVESEGAFAHRMVAMRKALADRPERVLGVVAYSEVVAALTGLELGPGEAGSRRMQLFCSRCRCGACWAPAGE</sequence>
<dbReference type="Proteomes" id="UP000612055">
    <property type="component" value="Unassembled WGS sequence"/>
</dbReference>
<evidence type="ECO:0000313" key="1">
    <source>
        <dbReference type="EMBL" id="KAG2489724.1"/>
    </source>
</evidence>
<comment type="caution">
    <text evidence="1">The sequence shown here is derived from an EMBL/GenBank/DDBJ whole genome shotgun (WGS) entry which is preliminary data.</text>
</comment>
<dbReference type="AlphaFoldDB" id="A0A835Y265"/>
<accession>A0A835Y265</accession>
<dbReference type="OrthoDB" id="10631397at2759"/>
<proteinExistence type="predicted"/>
<protein>
    <submittedName>
        <fullName evidence="1">Uncharacterized protein</fullName>
    </submittedName>
</protein>
<gene>
    <name evidence="1" type="ORF">HYH03_011831</name>
</gene>
<reference evidence="1" key="1">
    <citation type="journal article" date="2020" name="bioRxiv">
        <title>Comparative genomics of Chlamydomonas.</title>
        <authorList>
            <person name="Craig R.J."/>
            <person name="Hasan A.R."/>
            <person name="Ness R.W."/>
            <person name="Keightley P.D."/>
        </authorList>
    </citation>
    <scope>NUCLEOTIDE SEQUENCE</scope>
    <source>
        <strain evidence="1">CCAP 11/70</strain>
    </source>
</reference>
<dbReference type="EMBL" id="JAEHOE010000070">
    <property type="protein sequence ID" value="KAG2489724.1"/>
    <property type="molecule type" value="Genomic_DNA"/>
</dbReference>
<name>A0A835Y265_9CHLO</name>
<evidence type="ECO:0000313" key="2">
    <source>
        <dbReference type="Proteomes" id="UP000612055"/>
    </source>
</evidence>